<sequence length="525" mass="58188">MENITASALPEAGGLLSSSFPQHWPAAAASVVFVTIVLLAQYLFKIDHLANVPFVGEGGEAARRQQFATGKATELYKEGYRKFKNGIFRVTTARKTSSVAVSPIFLDELRKLPDDVISFNASIKETMQADYTMLDVESKDVVHAVRSKLTPALPRITAAVADEVEAAVRDGMPSVNEWTEVNINSKLLKVVAKASGRVFIGSEHCRNEDYIDFAVNYTLELMKAVRAVGAIPWWKRPMTARSIPEVKQLKSRIDQADAFLRPIVSARRAAESSMDYQKPEDMLQWIMDAGIDGKDEQHLAKAQLDISFAAIHTTTTTATNAFYWLAAMPEIMPMLREDIQNALFESGGAWTSLALQNMKKLDSFLKEVLRCSPLGAASFERKVLKDFTLSNGQIIPAGTIIEVPLVGIVSDENIWEKPEEFDALRHYKLRQQKDTASSKTKAAEMVASAQFVGVGQTSLQFGYGRHACPGRFFAAHEIKMIMATFVMHYDVKMPGDLKERYPNLLMGGSSVPDPTKNIMVRKAQV</sequence>
<evidence type="ECO:0000313" key="1">
    <source>
        <dbReference type="EMBL" id="KAI9896206.1"/>
    </source>
</evidence>
<comment type="caution">
    <text evidence="1">The sequence shown here is derived from an EMBL/GenBank/DDBJ whole genome shotgun (WGS) entry which is preliminary data.</text>
</comment>
<evidence type="ECO:0000313" key="2">
    <source>
        <dbReference type="Proteomes" id="UP001163324"/>
    </source>
</evidence>
<organism evidence="1 2">
    <name type="scientific">Trichothecium roseum</name>
    <dbReference type="NCBI Taxonomy" id="47278"/>
    <lineage>
        <taxon>Eukaryota</taxon>
        <taxon>Fungi</taxon>
        <taxon>Dikarya</taxon>
        <taxon>Ascomycota</taxon>
        <taxon>Pezizomycotina</taxon>
        <taxon>Sordariomycetes</taxon>
        <taxon>Hypocreomycetidae</taxon>
        <taxon>Hypocreales</taxon>
        <taxon>Hypocreales incertae sedis</taxon>
        <taxon>Trichothecium</taxon>
    </lineage>
</organism>
<proteinExistence type="predicted"/>
<gene>
    <name evidence="1" type="ORF">N3K66_008378</name>
</gene>
<protein>
    <submittedName>
        <fullName evidence="1">Uncharacterized protein</fullName>
    </submittedName>
</protein>
<reference evidence="1" key="1">
    <citation type="submission" date="2022-10" db="EMBL/GenBank/DDBJ databases">
        <title>Complete Genome of Trichothecium roseum strain YXFP-22015, a Plant Pathogen Isolated from Citrus.</title>
        <authorList>
            <person name="Wang Y."/>
            <person name="Zhu L."/>
        </authorList>
    </citation>
    <scope>NUCLEOTIDE SEQUENCE</scope>
    <source>
        <strain evidence="1">YXFP-22015</strain>
    </source>
</reference>
<keyword evidence="2" id="KW-1185">Reference proteome</keyword>
<name>A0ACC0URC9_9HYPO</name>
<accession>A0ACC0URC9</accession>
<dbReference type="Proteomes" id="UP001163324">
    <property type="component" value="Chromosome 9"/>
</dbReference>
<dbReference type="EMBL" id="CM047948">
    <property type="protein sequence ID" value="KAI9896206.1"/>
    <property type="molecule type" value="Genomic_DNA"/>
</dbReference>